<dbReference type="Gene3D" id="2.30.30.180">
    <property type="entry name" value="Ribosome maturation factor RimP, C-terminal domain"/>
    <property type="match status" value="1"/>
</dbReference>
<evidence type="ECO:0000313" key="7">
    <source>
        <dbReference type="Proteomes" id="UP000268033"/>
    </source>
</evidence>
<dbReference type="Proteomes" id="UP000268033">
    <property type="component" value="Unassembled WGS sequence"/>
</dbReference>
<name>A0A3N1PCY1_9GAMM</name>
<dbReference type="InterPro" id="IPR028998">
    <property type="entry name" value="RimP_C"/>
</dbReference>
<proteinExistence type="inferred from homology"/>
<dbReference type="SUPFAM" id="SSF75420">
    <property type="entry name" value="YhbC-like, N-terminal domain"/>
    <property type="match status" value="1"/>
</dbReference>
<dbReference type="SUPFAM" id="SSF74942">
    <property type="entry name" value="YhbC-like, C-terminal domain"/>
    <property type="match status" value="1"/>
</dbReference>
<comment type="caution">
    <text evidence="6">The sequence shown here is derived from an EMBL/GenBank/DDBJ whole genome shotgun (WGS) entry which is preliminary data.</text>
</comment>
<dbReference type="Pfam" id="PF17384">
    <property type="entry name" value="DUF150_C"/>
    <property type="match status" value="1"/>
</dbReference>
<dbReference type="Pfam" id="PF02576">
    <property type="entry name" value="RimP_N"/>
    <property type="match status" value="1"/>
</dbReference>
<dbReference type="STRING" id="584787.GCA_001247655_03003"/>
<evidence type="ECO:0000256" key="2">
    <source>
        <dbReference type="ARBA" id="ARBA00022517"/>
    </source>
</evidence>
<dbReference type="NCBIfam" id="NF000927">
    <property type="entry name" value="PRK00092.1-1"/>
    <property type="match status" value="1"/>
</dbReference>
<dbReference type="EMBL" id="RJUL01000005">
    <property type="protein sequence ID" value="ROQ25939.1"/>
    <property type="molecule type" value="Genomic_DNA"/>
</dbReference>
<evidence type="ECO:0000313" key="6">
    <source>
        <dbReference type="EMBL" id="ROQ25939.1"/>
    </source>
</evidence>
<dbReference type="GO" id="GO:0000028">
    <property type="term" value="P:ribosomal small subunit assembly"/>
    <property type="evidence" value="ECO:0007669"/>
    <property type="project" value="TreeGrafter"/>
</dbReference>
<dbReference type="PANTHER" id="PTHR33867">
    <property type="entry name" value="RIBOSOME MATURATION FACTOR RIMP"/>
    <property type="match status" value="1"/>
</dbReference>
<evidence type="ECO:0000256" key="3">
    <source>
        <dbReference type="HAMAP-Rule" id="MF_01077"/>
    </source>
</evidence>
<dbReference type="GO" id="GO:0006412">
    <property type="term" value="P:translation"/>
    <property type="evidence" value="ECO:0007669"/>
    <property type="project" value="TreeGrafter"/>
</dbReference>
<evidence type="ECO:0000259" key="5">
    <source>
        <dbReference type="Pfam" id="PF17384"/>
    </source>
</evidence>
<dbReference type="AlphaFoldDB" id="A0A3N1PCY1"/>
<comment type="similarity">
    <text evidence="3">Belongs to the RimP family.</text>
</comment>
<dbReference type="GO" id="GO:0005829">
    <property type="term" value="C:cytosol"/>
    <property type="evidence" value="ECO:0007669"/>
    <property type="project" value="TreeGrafter"/>
</dbReference>
<dbReference type="HAMAP" id="MF_01077">
    <property type="entry name" value="RimP"/>
    <property type="match status" value="1"/>
</dbReference>
<dbReference type="RefSeq" id="WP_123421643.1">
    <property type="nucleotide sequence ID" value="NZ_JBLXAC010000003.1"/>
</dbReference>
<keyword evidence="2 3" id="KW-0690">Ribosome biogenesis</keyword>
<comment type="function">
    <text evidence="3">Required for maturation of 30S ribosomal subunits.</text>
</comment>
<evidence type="ECO:0000256" key="1">
    <source>
        <dbReference type="ARBA" id="ARBA00022490"/>
    </source>
</evidence>
<organism evidence="6 7">
    <name type="scientific">Gallaecimonas pentaromativorans</name>
    <dbReference type="NCBI Taxonomy" id="584787"/>
    <lineage>
        <taxon>Bacteria</taxon>
        <taxon>Pseudomonadati</taxon>
        <taxon>Pseudomonadota</taxon>
        <taxon>Gammaproteobacteria</taxon>
        <taxon>Enterobacterales</taxon>
        <taxon>Gallaecimonadaceae</taxon>
        <taxon>Gallaecimonas</taxon>
    </lineage>
</organism>
<gene>
    <name evidence="3" type="primary">rimP</name>
    <name evidence="6" type="ORF">EDC28_105252</name>
</gene>
<dbReference type="InterPro" id="IPR036847">
    <property type="entry name" value="RimP_C_sf"/>
</dbReference>
<feature type="domain" description="Ribosome maturation factor RimP N-terminal" evidence="4">
    <location>
        <begin position="12"/>
        <end position="83"/>
    </location>
</feature>
<dbReference type="InterPro" id="IPR003728">
    <property type="entry name" value="Ribosome_maturation_RimP"/>
</dbReference>
<dbReference type="FunFam" id="3.30.300.70:FF:000001">
    <property type="entry name" value="Ribosome maturation factor RimP"/>
    <property type="match status" value="1"/>
</dbReference>
<keyword evidence="7" id="KW-1185">Reference proteome</keyword>
<sequence>MARLEQQLTEMLTPAVEALGFELLGVEMARAGRSATLRIYIDSPNGVTVDNCAEVSHQVSSVLDVEDPIQSEYFLEVSSPGLDRPLFVPEHFQKVVGSDIEIKLVVPVAGRRRFKGKLVAIEGDMIQLAYEGKEDRFAFSNIDKANLVPQF</sequence>
<comment type="subcellular location">
    <subcellularLocation>
        <location evidence="3">Cytoplasm</location>
    </subcellularLocation>
</comment>
<evidence type="ECO:0000259" key="4">
    <source>
        <dbReference type="Pfam" id="PF02576"/>
    </source>
</evidence>
<protein>
    <recommendedName>
        <fullName evidence="3">Ribosome maturation factor RimP</fullName>
    </recommendedName>
</protein>
<dbReference type="InterPro" id="IPR035956">
    <property type="entry name" value="RimP_N_sf"/>
</dbReference>
<reference evidence="6 7" key="1">
    <citation type="submission" date="2018-11" db="EMBL/GenBank/DDBJ databases">
        <title>Genomic Encyclopedia of Type Strains, Phase IV (KMG-IV): sequencing the most valuable type-strain genomes for metagenomic binning, comparative biology and taxonomic classification.</title>
        <authorList>
            <person name="Goeker M."/>
        </authorList>
    </citation>
    <scope>NUCLEOTIDE SEQUENCE [LARGE SCALE GENOMIC DNA]</scope>
    <source>
        <strain evidence="6 7">DSM 21945</strain>
    </source>
</reference>
<dbReference type="CDD" id="cd01734">
    <property type="entry name" value="YlxS_C"/>
    <property type="match status" value="1"/>
</dbReference>
<dbReference type="Gene3D" id="3.30.300.70">
    <property type="entry name" value="RimP-like superfamily, N-terminal"/>
    <property type="match status" value="1"/>
</dbReference>
<feature type="domain" description="Ribosome maturation factor RimP C-terminal" evidence="5">
    <location>
        <begin position="86"/>
        <end position="151"/>
    </location>
</feature>
<keyword evidence="1 3" id="KW-0963">Cytoplasm</keyword>
<dbReference type="PANTHER" id="PTHR33867:SF1">
    <property type="entry name" value="RIBOSOME MATURATION FACTOR RIMP"/>
    <property type="match status" value="1"/>
</dbReference>
<dbReference type="InterPro" id="IPR028989">
    <property type="entry name" value="RimP_N"/>
</dbReference>
<accession>A0A3N1PCY1</accession>